<dbReference type="EMBL" id="JAWDIE010000004">
    <property type="protein sequence ID" value="MEJ7137516.1"/>
    <property type="molecule type" value="Genomic_DNA"/>
</dbReference>
<reference evidence="1" key="1">
    <citation type="submission" date="2023-10" db="EMBL/GenBank/DDBJ databases">
        <title>Amphibacter perezi, gen. nov., sp. nov. a novel taxa of the family Comamonadaceae, class Betaproteobacteria isolated from the skin microbiota of Pelophylax perezi from different populations.</title>
        <authorList>
            <person name="Costa S."/>
            <person name="Proenca D.N."/>
            <person name="Lopes I."/>
            <person name="Morais P.V."/>
        </authorList>
    </citation>
    <scope>NUCLEOTIDE SEQUENCE</scope>
    <source>
        <strain evidence="1">SL12-8</strain>
    </source>
</reference>
<sequence length="267" mass="28534">MSHLQDSLPPVTRAMILAAGRGERMRPLTDAAPKPLLAVHGRPLIVWHLLALARAGVRQVLINTAWLGDQFEPCLGDGRRFGLQILYSHEGRDYGQALETAGGLATAWPLLQGGADDEAIWLVSGDIYAPRWQYSAEAAARFAASPDDAALWLVPNPGFHAQGDFDLDGDRVRRHPPGADGQIARHPYTYANVALVRRRLVQGIAPGQRAALGPCLFDAAARGALAGHLWNDGADGPWLNVGTPQELERANAAPAPGGTDHAGRQLG</sequence>
<name>A0ACC6NZZ2_9BURK</name>
<organism evidence="1 2">
    <name type="scientific">Amphibiibacter pelophylacis</name>
    <dbReference type="NCBI Taxonomy" id="1799477"/>
    <lineage>
        <taxon>Bacteria</taxon>
        <taxon>Pseudomonadati</taxon>
        <taxon>Pseudomonadota</taxon>
        <taxon>Betaproteobacteria</taxon>
        <taxon>Burkholderiales</taxon>
        <taxon>Sphaerotilaceae</taxon>
        <taxon>Amphibiibacter</taxon>
    </lineage>
</organism>
<keyword evidence="2" id="KW-1185">Reference proteome</keyword>
<comment type="caution">
    <text evidence="1">The sequence shown here is derived from an EMBL/GenBank/DDBJ whole genome shotgun (WGS) entry which is preliminary data.</text>
</comment>
<proteinExistence type="predicted"/>
<evidence type="ECO:0000313" key="1">
    <source>
        <dbReference type="EMBL" id="MEJ7137516.1"/>
    </source>
</evidence>
<gene>
    <name evidence="1" type="ORF">RV045_03605</name>
</gene>
<accession>A0ACC6NZZ2</accession>
<evidence type="ECO:0000313" key="2">
    <source>
        <dbReference type="Proteomes" id="UP001364695"/>
    </source>
</evidence>
<protein>
    <submittedName>
        <fullName evidence="1">Nucleotidyltransferase family protein</fullName>
    </submittedName>
</protein>
<dbReference type="Proteomes" id="UP001364695">
    <property type="component" value="Unassembled WGS sequence"/>
</dbReference>